<evidence type="ECO:0000313" key="4">
    <source>
        <dbReference type="Proteomes" id="UP001485459"/>
    </source>
</evidence>
<evidence type="ECO:0000256" key="2">
    <source>
        <dbReference type="PIRNR" id="PIRNR006221"/>
    </source>
</evidence>
<protein>
    <submittedName>
        <fullName evidence="3">Fructosamine kinase family protein</fullName>
    </submittedName>
</protein>
<comment type="similarity">
    <text evidence="1 2">Belongs to the fructosamine kinase family.</text>
</comment>
<dbReference type="InterPro" id="IPR011009">
    <property type="entry name" value="Kinase-like_dom_sf"/>
</dbReference>
<dbReference type="Gene3D" id="3.90.1200.10">
    <property type="match status" value="1"/>
</dbReference>
<dbReference type="Proteomes" id="UP001485459">
    <property type="component" value="Chromosome"/>
</dbReference>
<evidence type="ECO:0000256" key="1">
    <source>
        <dbReference type="ARBA" id="ARBA00009460"/>
    </source>
</evidence>
<gene>
    <name evidence="3" type="ORF">WJU16_21080</name>
</gene>
<proteinExistence type="inferred from homology"/>
<dbReference type="PIRSF" id="PIRSF006221">
    <property type="entry name" value="Ketosamine-3-kinase"/>
    <property type="match status" value="1"/>
</dbReference>
<keyword evidence="2" id="KW-0808">Transferase</keyword>
<name>A0ABZ2YL64_9BACT</name>
<dbReference type="SUPFAM" id="SSF56112">
    <property type="entry name" value="Protein kinase-like (PK-like)"/>
    <property type="match status" value="1"/>
</dbReference>
<accession>A0ABZ2YL64</accession>
<sequence length="295" mass="34114">MLDFTIQQELEKSLTVHLQLSVKLQIIHAERIHGGDINETFRIDTTQGRFFLKMNDAAKHPEMFAREMCGLEELRLPEVIAVPRPICSGVAGNRAFLITEYVEKGAASPDFWENFAASMARMHQQTRPWFGLNTSNYIGSIKQYNTPYSSWAVFYAMNRLLPLAKMAFDNHRLDSQLMQRLEKICRKLPELFPEEPPALLHGDLWSGNFLVAQNGRACIFDPAVYFGHREMDMAMTRLFGGFDTRFYYTYQAIHPLEQGWQERLPLCQLYPLLVHLNLFGGSYYSDVKEALEQFN</sequence>
<dbReference type="InterPro" id="IPR016477">
    <property type="entry name" value="Fructo-/Ketosamine-3-kinase"/>
</dbReference>
<keyword evidence="2 3" id="KW-0418">Kinase</keyword>
<dbReference type="PANTHER" id="PTHR12149:SF8">
    <property type="entry name" value="PROTEIN-RIBULOSAMINE 3-KINASE"/>
    <property type="match status" value="1"/>
</dbReference>
<organism evidence="3 4">
    <name type="scientific">Chitinophaga pollutisoli</name>
    <dbReference type="NCBI Taxonomy" id="3133966"/>
    <lineage>
        <taxon>Bacteria</taxon>
        <taxon>Pseudomonadati</taxon>
        <taxon>Bacteroidota</taxon>
        <taxon>Chitinophagia</taxon>
        <taxon>Chitinophagales</taxon>
        <taxon>Chitinophagaceae</taxon>
        <taxon>Chitinophaga</taxon>
    </lineage>
</organism>
<dbReference type="Gene3D" id="3.30.200.20">
    <property type="entry name" value="Phosphorylase Kinase, domain 1"/>
    <property type="match status" value="1"/>
</dbReference>
<dbReference type="PANTHER" id="PTHR12149">
    <property type="entry name" value="FRUCTOSAMINE 3 KINASE-RELATED PROTEIN"/>
    <property type="match status" value="1"/>
</dbReference>
<reference evidence="4" key="1">
    <citation type="submission" date="2024-03" db="EMBL/GenBank/DDBJ databases">
        <title>Chitinophaga horti sp. nov., isolated from garden soil.</title>
        <authorList>
            <person name="Lee D.S."/>
            <person name="Han D.M."/>
            <person name="Baek J.H."/>
            <person name="Choi D.G."/>
            <person name="Jeon J.H."/>
            <person name="Jeon C.O."/>
        </authorList>
    </citation>
    <scope>NUCLEOTIDE SEQUENCE [LARGE SCALE GENOMIC DNA]</scope>
    <source>
        <strain evidence="4">GPA1</strain>
    </source>
</reference>
<evidence type="ECO:0000313" key="3">
    <source>
        <dbReference type="EMBL" id="WZN40461.1"/>
    </source>
</evidence>
<dbReference type="RefSeq" id="WP_341835378.1">
    <property type="nucleotide sequence ID" value="NZ_CP149822.1"/>
</dbReference>
<keyword evidence="4" id="KW-1185">Reference proteome</keyword>
<dbReference type="GO" id="GO:0016301">
    <property type="term" value="F:kinase activity"/>
    <property type="evidence" value="ECO:0007669"/>
    <property type="project" value="UniProtKB-KW"/>
</dbReference>
<dbReference type="EMBL" id="CP149822">
    <property type="protein sequence ID" value="WZN40461.1"/>
    <property type="molecule type" value="Genomic_DNA"/>
</dbReference>
<dbReference type="Pfam" id="PF03881">
    <property type="entry name" value="Fructosamin_kin"/>
    <property type="match status" value="1"/>
</dbReference>